<sequence>CLSDIVRVSFVDDIQQLLPDGVSLSPDTQLELKRDGVFDESLLDSLGLTLIPDLFSKFDLLSLLKHLLLVSPIISSTGPTRYFLPIVLPPETITKKQKKAFTEICDPLVISFNSKLVLQGLFPTLIHSSHISSCIWKHTGSDNAP</sequence>
<dbReference type="EnsemblMetazoa" id="Aqu2.1.07954_001">
    <property type="protein sequence ID" value="Aqu2.1.07954_001"/>
    <property type="gene ID" value="Aqu2.1.07954"/>
</dbReference>
<dbReference type="OrthoDB" id="6596655at2759"/>
<name>A0A1X7T0L0_AMPQE</name>
<organism evidence="1">
    <name type="scientific">Amphimedon queenslandica</name>
    <name type="common">Sponge</name>
    <dbReference type="NCBI Taxonomy" id="400682"/>
    <lineage>
        <taxon>Eukaryota</taxon>
        <taxon>Metazoa</taxon>
        <taxon>Porifera</taxon>
        <taxon>Demospongiae</taxon>
        <taxon>Heteroscleromorpha</taxon>
        <taxon>Haplosclerida</taxon>
        <taxon>Niphatidae</taxon>
        <taxon>Amphimedon</taxon>
    </lineage>
</organism>
<accession>A0A1X7T0L0</accession>
<proteinExistence type="predicted"/>
<evidence type="ECO:0000313" key="1">
    <source>
        <dbReference type="EnsemblMetazoa" id="Aqu2.1.07954_001"/>
    </source>
</evidence>
<reference evidence="1" key="1">
    <citation type="submission" date="2017-05" db="UniProtKB">
        <authorList>
            <consortium name="EnsemblMetazoa"/>
        </authorList>
    </citation>
    <scope>IDENTIFICATION</scope>
</reference>
<dbReference type="InParanoid" id="A0A1X7T0L0"/>
<protein>
    <submittedName>
        <fullName evidence="1">Uncharacterized protein</fullName>
    </submittedName>
</protein>
<dbReference type="AlphaFoldDB" id="A0A1X7T0L0"/>